<dbReference type="GO" id="GO:0005524">
    <property type="term" value="F:ATP binding"/>
    <property type="evidence" value="ECO:0007669"/>
    <property type="project" value="UniProtKB-KW"/>
</dbReference>
<feature type="compositionally biased region" description="Acidic residues" evidence="2">
    <location>
        <begin position="50"/>
        <end position="66"/>
    </location>
</feature>
<dbReference type="InterPro" id="IPR010285">
    <property type="entry name" value="DNA_helicase_pif1-like_DEAD"/>
</dbReference>
<reference evidence="4 5" key="2">
    <citation type="journal article" date="2012" name="PLoS Pathog.">
        <title>Diverse lifestyles and strategies of plant pathogenesis encoded in the genomes of eighteen Dothideomycetes fungi.</title>
        <authorList>
            <person name="Ohm R.A."/>
            <person name="Feau N."/>
            <person name="Henrissat B."/>
            <person name="Schoch C.L."/>
            <person name="Horwitz B.A."/>
            <person name="Barry K.W."/>
            <person name="Condon B.J."/>
            <person name="Copeland A.C."/>
            <person name="Dhillon B."/>
            <person name="Glaser F."/>
            <person name="Hesse C.N."/>
            <person name="Kosti I."/>
            <person name="LaButti K."/>
            <person name="Lindquist E.A."/>
            <person name="Lucas S."/>
            <person name="Salamov A.A."/>
            <person name="Bradshaw R.E."/>
            <person name="Ciuffetti L."/>
            <person name="Hamelin R.C."/>
            <person name="Kema G.H.J."/>
            <person name="Lawrence C."/>
            <person name="Scott J.A."/>
            <person name="Spatafora J.W."/>
            <person name="Turgeon B.G."/>
            <person name="de Wit P.J.G.M."/>
            <person name="Zhong S."/>
            <person name="Goodwin S.B."/>
            <person name="Grigoriev I.V."/>
        </authorList>
    </citation>
    <scope>NUCLEOTIDE SEQUENCE [LARGE SCALE GENOMIC DNA]</scope>
    <source>
        <strain evidence="5">NZE10 / CBS 128990</strain>
    </source>
</reference>
<dbReference type="GO" id="GO:0000723">
    <property type="term" value="P:telomere maintenance"/>
    <property type="evidence" value="ECO:0007669"/>
    <property type="project" value="InterPro"/>
</dbReference>
<accession>N1PV36</accession>
<organism evidence="4 5">
    <name type="scientific">Dothistroma septosporum (strain NZE10 / CBS 128990)</name>
    <name type="common">Red band needle blight fungus</name>
    <name type="synonym">Mycosphaerella pini</name>
    <dbReference type="NCBI Taxonomy" id="675120"/>
    <lineage>
        <taxon>Eukaryota</taxon>
        <taxon>Fungi</taxon>
        <taxon>Dikarya</taxon>
        <taxon>Ascomycota</taxon>
        <taxon>Pezizomycotina</taxon>
        <taxon>Dothideomycetes</taxon>
        <taxon>Dothideomycetidae</taxon>
        <taxon>Mycosphaerellales</taxon>
        <taxon>Mycosphaerellaceae</taxon>
        <taxon>Dothistroma</taxon>
    </lineage>
</organism>
<dbReference type="InterPro" id="IPR027417">
    <property type="entry name" value="P-loop_NTPase"/>
</dbReference>
<dbReference type="GO" id="GO:0043139">
    <property type="term" value="F:5'-3' DNA helicase activity"/>
    <property type="evidence" value="ECO:0007669"/>
    <property type="project" value="UniProtKB-EC"/>
</dbReference>
<evidence type="ECO:0000313" key="5">
    <source>
        <dbReference type="Proteomes" id="UP000016933"/>
    </source>
</evidence>
<evidence type="ECO:0000256" key="1">
    <source>
        <dbReference type="RuleBase" id="RU363044"/>
    </source>
</evidence>
<feature type="compositionally biased region" description="Polar residues" evidence="2">
    <location>
        <begin position="35"/>
        <end position="49"/>
    </location>
</feature>
<comment type="catalytic activity">
    <reaction evidence="1">
        <text>ATP + H2O = ADP + phosphate + H(+)</text>
        <dbReference type="Rhea" id="RHEA:13065"/>
        <dbReference type="ChEBI" id="CHEBI:15377"/>
        <dbReference type="ChEBI" id="CHEBI:15378"/>
        <dbReference type="ChEBI" id="CHEBI:30616"/>
        <dbReference type="ChEBI" id="CHEBI:43474"/>
        <dbReference type="ChEBI" id="CHEBI:456216"/>
        <dbReference type="EC" id="5.6.2.3"/>
    </reaction>
</comment>
<dbReference type="PANTHER" id="PTHR47642">
    <property type="entry name" value="ATP-DEPENDENT DNA HELICASE"/>
    <property type="match status" value="1"/>
</dbReference>
<keyword evidence="1" id="KW-0227">DNA damage</keyword>
<keyword evidence="1" id="KW-0347">Helicase</keyword>
<comment type="cofactor">
    <cofactor evidence="1">
        <name>Mg(2+)</name>
        <dbReference type="ChEBI" id="CHEBI:18420"/>
    </cofactor>
</comment>
<reference evidence="5" key="1">
    <citation type="journal article" date="2012" name="PLoS Genet.">
        <title>The genomes of the fungal plant pathogens Cladosporium fulvum and Dothistroma septosporum reveal adaptation to different hosts and lifestyles but also signatures of common ancestry.</title>
        <authorList>
            <person name="de Wit P.J.G.M."/>
            <person name="van der Burgt A."/>
            <person name="Oekmen B."/>
            <person name="Stergiopoulos I."/>
            <person name="Abd-Elsalam K.A."/>
            <person name="Aerts A.L."/>
            <person name="Bahkali A.H."/>
            <person name="Beenen H.G."/>
            <person name="Chettri P."/>
            <person name="Cox M.P."/>
            <person name="Datema E."/>
            <person name="de Vries R.P."/>
            <person name="Dhillon B."/>
            <person name="Ganley A.R."/>
            <person name="Griffiths S.A."/>
            <person name="Guo Y."/>
            <person name="Hamelin R.C."/>
            <person name="Henrissat B."/>
            <person name="Kabir M.S."/>
            <person name="Jashni M.K."/>
            <person name="Kema G."/>
            <person name="Klaubauf S."/>
            <person name="Lapidus A."/>
            <person name="Levasseur A."/>
            <person name="Lindquist E."/>
            <person name="Mehrabi R."/>
            <person name="Ohm R.A."/>
            <person name="Owen T.J."/>
            <person name="Salamov A."/>
            <person name="Schwelm A."/>
            <person name="Schijlen E."/>
            <person name="Sun H."/>
            <person name="van den Burg H.A."/>
            <person name="van Ham R.C.H.J."/>
            <person name="Zhang S."/>
            <person name="Goodwin S.B."/>
            <person name="Grigoriev I.V."/>
            <person name="Collemare J."/>
            <person name="Bradshaw R.E."/>
        </authorList>
    </citation>
    <scope>NUCLEOTIDE SEQUENCE [LARGE SCALE GENOMIC DNA]</scope>
    <source>
        <strain evidence="5">NZE10 / CBS 128990</strain>
    </source>
</reference>
<dbReference type="AlphaFoldDB" id="N1PV36"/>
<dbReference type="Gene3D" id="3.40.50.300">
    <property type="entry name" value="P-loop containing nucleotide triphosphate hydrolases"/>
    <property type="match status" value="1"/>
</dbReference>
<gene>
    <name evidence="4" type="ORF">DOTSEDRAFT_97886</name>
</gene>
<dbReference type="PANTHER" id="PTHR47642:SF5">
    <property type="entry name" value="ATP-DEPENDENT DNA HELICASE"/>
    <property type="match status" value="1"/>
</dbReference>
<dbReference type="GO" id="GO:0006310">
    <property type="term" value="P:DNA recombination"/>
    <property type="evidence" value="ECO:0007669"/>
    <property type="project" value="UniProtKB-KW"/>
</dbReference>
<dbReference type="GO" id="GO:0006281">
    <property type="term" value="P:DNA repair"/>
    <property type="evidence" value="ECO:0007669"/>
    <property type="project" value="UniProtKB-KW"/>
</dbReference>
<dbReference type="HOGENOM" id="CLU_703133_0_0_1"/>
<dbReference type="EC" id="5.6.2.3" evidence="1"/>
<keyword evidence="5" id="KW-1185">Reference proteome</keyword>
<dbReference type="eggNOG" id="KOG0987">
    <property type="taxonomic scope" value="Eukaryota"/>
</dbReference>
<feature type="compositionally biased region" description="Polar residues" evidence="2">
    <location>
        <begin position="161"/>
        <end position="178"/>
    </location>
</feature>
<name>N1PV36_DOTSN</name>
<sequence>TGGVKRTASGLAKSLDGCFEDNTGSQYRPVPIGGQSPTKSNVPQVTQTDLFDENDFDSDIELEIEEPLPQASISYPKLPAQPTKPQPQISPNRNVNTTAGAPTMFQAPDSSAPLPWSSSPVENFSSARPQADAVQPKPAKRRTLPWLGEGADEVMQAKPTPATSLTTKSVNGISSTFTPAPKDKKDKSQFPWNTTASAIKDQQKKHREEARAMKKVAGTEDSLRTAKSTQKRPARVFLSEEQQHVLNLVIEKKKSVFFTGSAGTGKSVLMREIISELRTKYKREPDRVAVTASTGLAACNVGGVTLHSFAGIGLGKEDVPELVRKIRRN</sequence>
<feature type="compositionally biased region" description="Polar residues" evidence="2">
    <location>
        <begin position="116"/>
        <end position="128"/>
    </location>
</feature>
<feature type="non-terminal residue" evidence="4">
    <location>
        <position position="329"/>
    </location>
</feature>
<dbReference type="InterPro" id="IPR051055">
    <property type="entry name" value="PIF1_helicase"/>
</dbReference>
<dbReference type="Proteomes" id="UP000016933">
    <property type="component" value="Unassembled WGS sequence"/>
</dbReference>
<dbReference type="EMBL" id="KB446536">
    <property type="protein sequence ID" value="EME47232.1"/>
    <property type="molecule type" value="Genomic_DNA"/>
</dbReference>
<keyword evidence="1" id="KW-0378">Hydrolase</keyword>
<keyword evidence="1" id="KW-0067">ATP-binding</keyword>
<keyword evidence="1" id="KW-0547">Nucleotide-binding</keyword>
<dbReference type="STRING" id="675120.N1PV36"/>
<feature type="region of interest" description="Disordered" evidence="2">
    <location>
        <begin position="1"/>
        <end position="140"/>
    </location>
</feature>
<comment type="similarity">
    <text evidence="1">Belongs to the helicase family.</text>
</comment>
<dbReference type="GO" id="GO:0016887">
    <property type="term" value="F:ATP hydrolysis activity"/>
    <property type="evidence" value="ECO:0007669"/>
    <property type="project" value="RHEA"/>
</dbReference>
<dbReference type="OrthoDB" id="432234at2759"/>
<feature type="non-terminal residue" evidence="4">
    <location>
        <position position="1"/>
    </location>
</feature>
<evidence type="ECO:0000256" key="2">
    <source>
        <dbReference type="SAM" id="MobiDB-lite"/>
    </source>
</evidence>
<dbReference type="SUPFAM" id="SSF52540">
    <property type="entry name" value="P-loop containing nucleoside triphosphate hydrolases"/>
    <property type="match status" value="1"/>
</dbReference>
<protein>
    <recommendedName>
        <fullName evidence="1">ATP-dependent DNA helicase</fullName>
        <ecNumber evidence="1">5.6.2.3</ecNumber>
    </recommendedName>
</protein>
<keyword evidence="1" id="KW-0233">DNA recombination</keyword>
<feature type="region of interest" description="Disordered" evidence="2">
    <location>
        <begin position="161"/>
        <end position="190"/>
    </location>
</feature>
<dbReference type="Pfam" id="PF05970">
    <property type="entry name" value="PIF1"/>
    <property type="match status" value="1"/>
</dbReference>
<feature type="domain" description="DNA helicase Pif1-like DEAD-box helicase" evidence="3">
    <location>
        <begin position="238"/>
        <end position="327"/>
    </location>
</feature>
<evidence type="ECO:0000313" key="4">
    <source>
        <dbReference type="EMBL" id="EME47232.1"/>
    </source>
</evidence>
<keyword evidence="1" id="KW-0234">DNA repair</keyword>
<proteinExistence type="inferred from homology"/>
<evidence type="ECO:0000259" key="3">
    <source>
        <dbReference type="Pfam" id="PF05970"/>
    </source>
</evidence>
<feature type="compositionally biased region" description="Polar residues" evidence="2">
    <location>
        <begin position="86"/>
        <end position="100"/>
    </location>
</feature>
<dbReference type="OMA" id="NGACKQA"/>